<organism evidence="1 2">
    <name type="scientific">Crocosphaera watsonii WH 0402</name>
    <dbReference type="NCBI Taxonomy" id="1284629"/>
    <lineage>
        <taxon>Bacteria</taxon>
        <taxon>Bacillati</taxon>
        <taxon>Cyanobacteriota</taxon>
        <taxon>Cyanophyceae</taxon>
        <taxon>Oscillatoriophycideae</taxon>
        <taxon>Chroococcales</taxon>
        <taxon>Aphanothecaceae</taxon>
        <taxon>Crocosphaera</taxon>
    </lineage>
</organism>
<comment type="caution">
    <text evidence="1">The sequence shown here is derived from an EMBL/GenBank/DDBJ whole genome shotgun (WGS) entry which is preliminary data.</text>
</comment>
<name>T2JVE3_CROWT</name>
<protein>
    <submittedName>
        <fullName evidence="1">Uncharacterized protein</fullName>
    </submittedName>
</protein>
<gene>
    <name evidence="1" type="ORF">CWATWH0402_4507</name>
</gene>
<proteinExistence type="predicted"/>
<evidence type="ECO:0000313" key="1">
    <source>
        <dbReference type="EMBL" id="CCQ68981.1"/>
    </source>
</evidence>
<accession>T2JVE3</accession>
<evidence type="ECO:0000313" key="2">
    <source>
        <dbReference type="Proteomes" id="UP000018130"/>
    </source>
</evidence>
<sequence length="38" mass="4504">MPTLNGVEENADLTEQESAWLERWENEHLAYADIDLHY</sequence>
<dbReference type="Proteomes" id="UP000018130">
    <property type="component" value="Unassembled WGS sequence"/>
</dbReference>
<dbReference type="EMBL" id="CAQN01000875">
    <property type="protein sequence ID" value="CCQ68981.1"/>
    <property type="molecule type" value="Genomic_DNA"/>
</dbReference>
<reference evidence="1 2" key="1">
    <citation type="submission" date="2013-01" db="EMBL/GenBank/DDBJ databases">
        <authorList>
            <person name="Bench S."/>
        </authorList>
    </citation>
    <scope>NUCLEOTIDE SEQUENCE [LARGE SCALE GENOMIC DNA]</scope>
    <source>
        <strain evidence="1 2">WH 0402</strain>
    </source>
</reference>
<dbReference type="AlphaFoldDB" id="T2JVE3"/>
<reference evidence="1 2" key="2">
    <citation type="submission" date="2013-09" db="EMBL/GenBank/DDBJ databases">
        <title>Whole genome comparison of six Crocosphaera watsonii strains with differing phenotypes.</title>
        <authorList>
            <person name="Bench S.R."/>
            <person name="Heller P."/>
            <person name="Frank I."/>
            <person name="Arciniega M."/>
            <person name="Shilova I.N."/>
            <person name="Zehr J.P."/>
        </authorList>
    </citation>
    <scope>NUCLEOTIDE SEQUENCE [LARGE SCALE GENOMIC DNA]</scope>
    <source>
        <strain evidence="1 2">WH 0402</strain>
    </source>
</reference>